<keyword evidence="6" id="KW-0539">Nucleus</keyword>
<evidence type="ECO:0000256" key="1">
    <source>
        <dbReference type="ARBA" id="ARBA00004123"/>
    </source>
</evidence>
<dbReference type="GO" id="GO:0005634">
    <property type="term" value="C:nucleus"/>
    <property type="evidence" value="ECO:0007669"/>
    <property type="project" value="UniProtKB-SubCell"/>
</dbReference>
<feature type="compositionally biased region" description="Low complexity" evidence="7">
    <location>
        <begin position="1996"/>
        <end position="2013"/>
    </location>
</feature>
<feature type="compositionally biased region" description="Polar residues" evidence="7">
    <location>
        <begin position="1417"/>
        <end position="1442"/>
    </location>
</feature>
<keyword evidence="9" id="KW-1185">Reference proteome</keyword>
<feature type="region of interest" description="Disordered" evidence="7">
    <location>
        <begin position="61"/>
        <end position="256"/>
    </location>
</feature>
<evidence type="ECO:0000256" key="6">
    <source>
        <dbReference type="ARBA" id="ARBA00023242"/>
    </source>
</evidence>
<dbReference type="Proteomes" id="UP000095282">
    <property type="component" value="Unplaced"/>
</dbReference>
<evidence type="ECO:0000256" key="7">
    <source>
        <dbReference type="SAM" id="MobiDB-lite"/>
    </source>
</evidence>
<feature type="compositionally biased region" description="Low complexity" evidence="7">
    <location>
        <begin position="67"/>
        <end position="80"/>
    </location>
</feature>
<dbReference type="GO" id="GO:0003723">
    <property type="term" value="F:RNA binding"/>
    <property type="evidence" value="ECO:0007669"/>
    <property type="project" value="UniProtKB-KW"/>
</dbReference>
<keyword evidence="5" id="KW-0804">Transcription</keyword>
<evidence type="ECO:0000313" key="10">
    <source>
        <dbReference type="WBParaSite" id="Csp11.Scaffold60.g390.t1"/>
    </source>
</evidence>
<feature type="compositionally biased region" description="Basic and acidic residues" evidence="7">
    <location>
        <begin position="928"/>
        <end position="942"/>
    </location>
</feature>
<feature type="compositionally biased region" description="Low complexity" evidence="7">
    <location>
        <begin position="1138"/>
        <end position="1149"/>
    </location>
</feature>
<feature type="compositionally biased region" description="Low complexity" evidence="7">
    <location>
        <begin position="1849"/>
        <end position="1864"/>
    </location>
</feature>
<feature type="region of interest" description="Disordered" evidence="7">
    <location>
        <begin position="1349"/>
        <end position="1394"/>
    </location>
</feature>
<feature type="region of interest" description="Disordered" evidence="7">
    <location>
        <begin position="1842"/>
        <end position="1878"/>
    </location>
</feature>
<dbReference type="InterPro" id="IPR012921">
    <property type="entry name" value="SPOC_C"/>
</dbReference>
<keyword evidence="2" id="KW-0694">RNA-binding</keyword>
<dbReference type="PANTHER" id="PTHR23075:SF0">
    <property type="entry name" value="ATPASE FAMILY AAA DOMAIN-CONTAINING PROTEIN 3"/>
    <property type="match status" value="1"/>
</dbReference>
<dbReference type="PANTHER" id="PTHR23075">
    <property type="entry name" value="PUTATIVE ATP-ASE"/>
    <property type="match status" value="1"/>
</dbReference>
<keyword evidence="3" id="KW-0805">Transcription regulation</keyword>
<evidence type="ECO:0000256" key="2">
    <source>
        <dbReference type="ARBA" id="ARBA00022884"/>
    </source>
</evidence>
<feature type="compositionally biased region" description="Polar residues" evidence="7">
    <location>
        <begin position="680"/>
        <end position="707"/>
    </location>
</feature>
<evidence type="ECO:0000259" key="8">
    <source>
        <dbReference type="PROSITE" id="PS50917"/>
    </source>
</evidence>
<feature type="compositionally biased region" description="Basic and acidic residues" evidence="7">
    <location>
        <begin position="176"/>
        <end position="186"/>
    </location>
</feature>
<dbReference type="Gene3D" id="2.40.290.10">
    <property type="match status" value="1"/>
</dbReference>
<evidence type="ECO:0000313" key="9">
    <source>
        <dbReference type="Proteomes" id="UP000095282"/>
    </source>
</evidence>
<feature type="region of interest" description="Disordered" evidence="7">
    <location>
        <begin position="1996"/>
        <end position="2015"/>
    </location>
</feature>
<dbReference type="GO" id="GO:0008270">
    <property type="term" value="F:zinc ion binding"/>
    <property type="evidence" value="ECO:0007669"/>
    <property type="project" value="TreeGrafter"/>
</dbReference>
<name>A0A1I7TFC0_9PELO</name>
<reference evidence="10" key="1">
    <citation type="submission" date="2016-11" db="UniProtKB">
        <authorList>
            <consortium name="WormBaseParasite"/>
        </authorList>
    </citation>
    <scope>IDENTIFICATION</scope>
</reference>
<feature type="region of interest" description="Disordered" evidence="7">
    <location>
        <begin position="411"/>
        <end position="478"/>
    </location>
</feature>
<dbReference type="STRING" id="1561998.A0A1I7TFC0"/>
<feature type="compositionally biased region" description="Basic and acidic residues" evidence="7">
    <location>
        <begin position="1507"/>
        <end position="1519"/>
    </location>
</feature>
<feature type="compositionally biased region" description="Acidic residues" evidence="7">
    <location>
        <begin position="877"/>
        <end position="888"/>
    </location>
</feature>
<feature type="compositionally biased region" description="Low complexity" evidence="7">
    <location>
        <begin position="561"/>
        <end position="581"/>
    </location>
</feature>
<feature type="compositionally biased region" description="Polar residues" evidence="7">
    <location>
        <begin position="437"/>
        <end position="461"/>
    </location>
</feature>
<accession>A0A1I7TFC0</accession>
<feature type="compositionally biased region" description="Basic and acidic residues" evidence="7">
    <location>
        <begin position="512"/>
        <end position="530"/>
    </location>
</feature>
<dbReference type="FunFam" id="2.40.290.10:FF:000002">
    <property type="entry name" value="Spen family transcriptional repressor"/>
    <property type="match status" value="1"/>
</dbReference>
<feature type="region of interest" description="Disordered" evidence="7">
    <location>
        <begin position="1407"/>
        <end position="1580"/>
    </location>
</feature>
<feature type="region of interest" description="Disordered" evidence="7">
    <location>
        <begin position="373"/>
        <end position="394"/>
    </location>
</feature>
<feature type="domain" description="SPOC" evidence="8">
    <location>
        <begin position="2225"/>
        <end position="2396"/>
    </location>
</feature>
<feature type="compositionally biased region" description="Basic and acidic residues" evidence="7">
    <location>
        <begin position="1729"/>
        <end position="1779"/>
    </location>
</feature>
<feature type="compositionally biased region" description="Pro residues" evidence="7">
    <location>
        <begin position="909"/>
        <end position="920"/>
    </location>
</feature>
<feature type="compositionally biased region" description="Basic and acidic residues" evidence="7">
    <location>
        <begin position="1074"/>
        <end position="1084"/>
    </location>
</feature>
<feature type="compositionally biased region" description="Pro residues" evidence="7">
    <location>
        <begin position="2065"/>
        <end position="2074"/>
    </location>
</feature>
<feature type="compositionally biased region" description="Acidic residues" evidence="7">
    <location>
        <begin position="89"/>
        <end position="104"/>
    </location>
</feature>
<proteinExistence type="predicted"/>
<evidence type="ECO:0000256" key="3">
    <source>
        <dbReference type="ARBA" id="ARBA00023015"/>
    </source>
</evidence>
<feature type="region of interest" description="Disordered" evidence="7">
    <location>
        <begin position="2113"/>
        <end position="2195"/>
    </location>
</feature>
<feature type="region of interest" description="Disordered" evidence="7">
    <location>
        <begin position="1722"/>
        <end position="1800"/>
    </location>
</feature>
<dbReference type="GO" id="GO:0005739">
    <property type="term" value="C:mitochondrion"/>
    <property type="evidence" value="ECO:0007669"/>
    <property type="project" value="TreeGrafter"/>
</dbReference>
<feature type="compositionally biased region" description="Low complexity" evidence="7">
    <location>
        <begin position="1213"/>
        <end position="1248"/>
    </location>
</feature>
<protein>
    <submittedName>
        <fullName evidence="10">SPOC domain-containing protein</fullName>
    </submittedName>
</protein>
<feature type="compositionally biased region" description="Basic and acidic residues" evidence="7">
    <location>
        <begin position="857"/>
        <end position="866"/>
    </location>
</feature>
<dbReference type="InterPro" id="IPR016194">
    <property type="entry name" value="SPOC-like_C_dom_sf"/>
</dbReference>
<feature type="compositionally biased region" description="Polar residues" evidence="7">
    <location>
        <begin position="622"/>
        <end position="645"/>
    </location>
</feature>
<feature type="region of interest" description="Disordered" evidence="7">
    <location>
        <begin position="2026"/>
        <end position="2085"/>
    </location>
</feature>
<dbReference type="CDD" id="cd21543">
    <property type="entry name" value="SPOC_SHARP"/>
    <property type="match status" value="1"/>
</dbReference>
<dbReference type="eggNOG" id="KOG0112">
    <property type="taxonomic scope" value="Eukaryota"/>
</dbReference>
<dbReference type="WBParaSite" id="Csp11.Scaffold60.g390.t1">
    <property type="protein sequence ID" value="Csp11.Scaffold60.g390.t1"/>
    <property type="gene ID" value="Csp11.Scaffold60.g390"/>
</dbReference>
<evidence type="ECO:0000256" key="5">
    <source>
        <dbReference type="ARBA" id="ARBA00023163"/>
    </source>
</evidence>
<organism evidence="9 10">
    <name type="scientific">Caenorhabditis tropicalis</name>
    <dbReference type="NCBI Taxonomy" id="1561998"/>
    <lineage>
        <taxon>Eukaryota</taxon>
        <taxon>Metazoa</taxon>
        <taxon>Ecdysozoa</taxon>
        <taxon>Nematoda</taxon>
        <taxon>Chromadorea</taxon>
        <taxon>Rhabditida</taxon>
        <taxon>Rhabditina</taxon>
        <taxon>Rhabditomorpha</taxon>
        <taxon>Rhabditoidea</taxon>
        <taxon>Rhabditidae</taxon>
        <taxon>Peloderinae</taxon>
        <taxon>Caenorhabditis</taxon>
    </lineage>
</organism>
<dbReference type="GO" id="GO:0007005">
    <property type="term" value="P:mitochondrion organization"/>
    <property type="evidence" value="ECO:0007669"/>
    <property type="project" value="TreeGrafter"/>
</dbReference>
<dbReference type="SUPFAM" id="SSF100939">
    <property type="entry name" value="SPOC domain-like"/>
    <property type="match status" value="1"/>
</dbReference>
<feature type="compositionally biased region" description="Basic and acidic residues" evidence="7">
    <location>
        <begin position="711"/>
        <end position="763"/>
    </location>
</feature>
<feature type="compositionally biased region" description="Basic and acidic residues" evidence="7">
    <location>
        <begin position="211"/>
        <end position="230"/>
    </location>
</feature>
<dbReference type="InterPro" id="IPR010912">
    <property type="entry name" value="SPOC_met"/>
</dbReference>
<feature type="compositionally biased region" description="Low complexity" evidence="7">
    <location>
        <begin position="2156"/>
        <end position="2195"/>
    </location>
</feature>
<feature type="compositionally biased region" description="Polar residues" evidence="7">
    <location>
        <begin position="1185"/>
        <end position="1198"/>
    </location>
</feature>
<feature type="compositionally biased region" description="Basic and acidic residues" evidence="7">
    <location>
        <begin position="983"/>
        <end position="1005"/>
    </location>
</feature>
<feature type="compositionally biased region" description="Basic and acidic residues" evidence="7">
    <location>
        <begin position="1027"/>
        <end position="1049"/>
    </location>
</feature>
<feature type="compositionally biased region" description="Basic and acidic residues" evidence="7">
    <location>
        <begin position="818"/>
        <end position="835"/>
    </location>
</feature>
<feature type="compositionally biased region" description="Basic and acidic residues" evidence="7">
    <location>
        <begin position="1487"/>
        <end position="1499"/>
    </location>
</feature>
<feature type="compositionally biased region" description="Acidic residues" evidence="7">
    <location>
        <begin position="157"/>
        <end position="167"/>
    </location>
</feature>
<feature type="compositionally biased region" description="Polar residues" evidence="7">
    <location>
        <begin position="469"/>
        <end position="478"/>
    </location>
</feature>
<feature type="compositionally biased region" description="Low complexity" evidence="7">
    <location>
        <begin position="2052"/>
        <end position="2064"/>
    </location>
</feature>
<comment type="subcellular location">
    <subcellularLocation>
        <location evidence="1">Nucleus</location>
    </subcellularLocation>
</comment>
<feature type="compositionally biased region" description="Low complexity" evidence="7">
    <location>
        <begin position="196"/>
        <end position="210"/>
    </location>
</feature>
<dbReference type="PROSITE" id="PS50917">
    <property type="entry name" value="SPOC"/>
    <property type="match status" value="1"/>
</dbReference>
<feature type="region of interest" description="Disordered" evidence="7">
    <location>
        <begin position="502"/>
        <end position="649"/>
    </location>
</feature>
<evidence type="ECO:0000256" key="4">
    <source>
        <dbReference type="ARBA" id="ARBA00023054"/>
    </source>
</evidence>
<feature type="compositionally biased region" description="Polar residues" evidence="7">
    <location>
        <begin position="1530"/>
        <end position="1541"/>
    </location>
</feature>
<sequence length="2419" mass="268771">MTKVTERRRCSGPCNHIICEMLKCKFGQSKVAVDYCSDRLYSYFLRKREDHISRKERRIAHCKHNSYDSSSEPSTSSQPSRVRHSDLLRDDEDSTEGDHQEDETSNDHRGAPNRVIADSSDNEGPLEVHQNGASNNSSSESESESESESGSGSSSSSDDENSDDNEEDHNVPGPSQRKDEPEKFEASDAEDYLMFPSTTTHPHSSSPQHQDSPERDYDQSSRSPLFHDDDYGSPYEIENLKPEVKSECSPSTSSPRYCPEEHFEVDLPENNVSRMLEQMQWKDPNILTLFAKRVDELCERNLKARVLFEKCTGRPFPKFLNEDELKPRKYHLHDSRSFIHENNTSHEMEQRIREWRRLSDLIEIEDYRAIDPEKLQREPPVQSTRSVGRPSLDESRFTRMSFDSQHHPIELGQRSHSLSVGPMTPATPYPTTMPLLVNTSQQHGTSQPSTSGVTTPRSSHAPNLMSPVSRHNSVSSVGKPANIQSLRHQSMVFLPDLSVPPPLLHSNSQHSASHDESMNSRDAPPSRRSSETMVPLKSPPFANQIPNLCTMQIPPPPHMIAATSTHSVSSSAHSTPRHSFSGTPVHYEPPTTKINQPPTPKSSKPEKLQVRHDSISKPGPSNAANALQARSQSMSGDPKKSSPSTPVIRDAGSDLIAQIMSNQPPSMGRKLPRIEKKPSALQNVHNQQSQPNSNHVPTPVIPSNSHQAMLLKDKEKEKERRRKERELEREREARKEMKRKETKEERHKRKEMERAKREEEERRERKREKQKKKEKEERRKEKEKERKKAEKEKLKKKKHRKDEGSDESGSTSDDDIDSGIKKPNKELTQEEKDHQLAVILSKGSIIDNLKSRRRSDKRNDLVDTHKNSGTRRVLIESSDDDSGDGDDDGKDKSDSSSGEASDTEKRFIPPTPVPSTPAPTAPTVSVPKEAKPKVQKEREKGELSSSSEDEENKHHQEIILQQQRFKNDRENRKRQNSLTNYSSDEHGERKTAPKRVKREDNEDVARQNAWGTKEEKNQRKRKLVHRRSSEDESRRKAKQQDFYDIPHEDVSDEEEVEEPSRVRRQPSASTTSNKDTHGKKEKGPKTPLRVVTPAGTPLLSPKVLSPKILSPKTSSTSMKRPSISDQESLISPRFRNRTTSSTSTATTASSKHETSSIPDKQLSPSMTAKSSVSSIDEFSIRDELNSNSAVGSPINSTGRPMVLTKAAMKAFNSSPPKKQSSSSGPHDSSSGSSSSTSSSDGSTSSSSDDSSDDETLIQRETSVETPCDLEKSNGAANDDIVVEVQPEPASIEAQPAALSPFAISEQSTESEAEPIVSSARSPTPLSVDVSKSSDDEIKAVDSIIQEEEKIASDSETNTILEVEDSQNQDSDQTIVEPESPTKTMVVEPEAEAEKEPIVEAVKTVIPESPPFPKQMEQDSVSQNVAPSPHTIISDQETDQAVQSIFDEEEADEFPQYPDIAKEVPAKTAISQETTDKQESMEKGAQQDYRHTNGHSEHAHSPGSSRSKVSEKTVSRRESVKSSSVEIDNESPLSEATSSVSPDVTPMVVDTEVYSDDDDDKGLTIVESPEQTPTPELITDEKVVEIVEEPSRVEEATPNENLAQKTVPAQAPLQPHVPLEISVSQNNQQVIQPSPRPAFTPVPQQHSGQPVSVVQQSRIDSKPTTMAHTPVPPETFLMELWTNGNADELADILTKYPELKQSMNPQMAQMVQNMLLHHTPQSQSVIAHQNQDHDAHKTAEQKQRELQENQRNDDQRRKEELERKRQVDRMEKKRRSEERMNLAAAQKAAKKPQDSNGRGFHGLIPNDALAFLNQNQLSRIGIGSIQQLGGFNGQANGIQYPGFVPQQLLRPPSASSTSSNSARSPFQPSTTVNRPANELPQKEEFQVQRWFYNHLQAAQAAQHVPVVTAAPNPLEALLSTASLANLATGGALNPLSMLALTSSLNQSSPVYQGIARVLLTMNMGQMLATHQTSELLATMNQQDTLMALLAARNGLPFPFPQQNQQQQAPSQGGFAVPQMLPHMSLKRANKDSSNVGGSDRKKSCPPLAMVSGQQQPQQPVVASRVAPPPRSPSPPRKSMFENLPPEMKEKNEMFRKEILRRLDIILLEELGADDEEEVEKKPDTKQIQSSEEDIEESSKADSMGAEGSAFRRILSRSSTIGNNSGSPSTSGTTSPSTTSSLSSGPDSPPLEGDPLSTDFLDMLTSVALKHREQSTSEALSAKIVDEAAFTQHFPMVWTGRLALKSTETMINLHLINGSETFLNNVLGRQLNDENSRRDSVKILQRLRLDNGQVEHIYGILTNPEYACCLALSSSIEDLGNLQKNEASLKASFIDYLTKKQIAGISSLDEVDAKFKSARVHVFAPGEIVNKYLSELASSLHDYLQNTDTRYLLIVFTNDKVEPNMDGPPSIASLAVPPLIS</sequence>
<keyword evidence="4" id="KW-0175">Coiled coil</keyword>
<feature type="compositionally biased region" description="Polar residues" evidence="7">
    <location>
        <begin position="1111"/>
        <end position="1129"/>
    </location>
</feature>
<dbReference type="Pfam" id="PF07744">
    <property type="entry name" value="SPOC"/>
    <property type="match status" value="1"/>
</dbReference>
<feature type="compositionally biased region" description="Basic and acidic residues" evidence="7">
    <location>
        <begin position="603"/>
        <end position="615"/>
    </location>
</feature>
<feature type="compositionally biased region" description="Polar residues" evidence="7">
    <location>
        <begin position="1162"/>
        <end position="1176"/>
    </location>
</feature>
<feature type="compositionally biased region" description="Basic and acidic residues" evidence="7">
    <location>
        <begin position="771"/>
        <end position="793"/>
    </location>
</feature>
<feature type="compositionally biased region" description="Low complexity" evidence="7">
    <location>
        <begin position="422"/>
        <end position="434"/>
    </location>
</feature>
<feature type="region of interest" description="Disordered" evidence="7">
    <location>
        <begin position="662"/>
        <end position="1335"/>
    </location>
</feature>